<evidence type="ECO:0000313" key="2">
    <source>
        <dbReference type="Proteomes" id="UP000054485"/>
    </source>
</evidence>
<sequence>MESFLSLAASATNHIHTWDVSTMVKEAGIPSDVVDVSPPKMKGARQIPWFFDGALREANFCAFIYTNPMRRLLLHYISAPSVPIPQSGAAPSHMRRPSPPPITIPTFQLGPKFIWYTLQTGPIGHPVARGRGPLHSGQA</sequence>
<proteinExistence type="predicted"/>
<gene>
    <name evidence="1" type="ORF">CY34DRAFT_218781</name>
</gene>
<reference evidence="2" key="2">
    <citation type="submission" date="2015-01" db="EMBL/GenBank/DDBJ databases">
        <title>Evolutionary Origins and Diversification of the Mycorrhizal Mutualists.</title>
        <authorList>
            <consortium name="DOE Joint Genome Institute"/>
            <consortium name="Mycorrhizal Genomics Consortium"/>
            <person name="Kohler A."/>
            <person name="Kuo A."/>
            <person name="Nagy L.G."/>
            <person name="Floudas D."/>
            <person name="Copeland A."/>
            <person name="Barry K.W."/>
            <person name="Cichocki N."/>
            <person name="Veneault-Fourrey C."/>
            <person name="LaButti K."/>
            <person name="Lindquist E.A."/>
            <person name="Lipzen A."/>
            <person name="Lundell T."/>
            <person name="Morin E."/>
            <person name="Murat C."/>
            <person name="Riley R."/>
            <person name="Ohm R."/>
            <person name="Sun H."/>
            <person name="Tunlid A."/>
            <person name="Henrissat B."/>
            <person name="Grigoriev I.V."/>
            <person name="Hibbett D.S."/>
            <person name="Martin F."/>
        </authorList>
    </citation>
    <scope>NUCLEOTIDE SEQUENCE [LARGE SCALE GENOMIC DNA]</scope>
    <source>
        <strain evidence="2">UH-Slu-Lm8-n1</strain>
    </source>
</reference>
<dbReference type="HOGENOM" id="CLU_1846421_0_0_1"/>
<dbReference type="InParanoid" id="A0A0D0ATB3"/>
<reference evidence="1 2" key="1">
    <citation type="submission" date="2014-04" db="EMBL/GenBank/DDBJ databases">
        <authorList>
            <consortium name="DOE Joint Genome Institute"/>
            <person name="Kuo A."/>
            <person name="Ruytinx J."/>
            <person name="Rineau F."/>
            <person name="Colpaert J."/>
            <person name="Kohler A."/>
            <person name="Nagy L.G."/>
            <person name="Floudas D."/>
            <person name="Copeland A."/>
            <person name="Barry K.W."/>
            <person name="Cichocki N."/>
            <person name="Veneault-Fourrey C."/>
            <person name="LaButti K."/>
            <person name="Lindquist E.A."/>
            <person name="Lipzen A."/>
            <person name="Lundell T."/>
            <person name="Morin E."/>
            <person name="Murat C."/>
            <person name="Sun H."/>
            <person name="Tunlid A."/>
            <person name="Henrissat B."/>
            <person name="Grigoriev I.V."/>
            <person name="Hibbett D.S."/>
            <person name="Martin F."/>
            <person name="Nordberg H.P."/>
            <person name="Cantor M.N."/>
            <person name="Hua S.X."/>
        </authorList>
    </citation>
    <scope>NUCLEOTIDE SEQUENCE [LARGE SCALE GENOMIC DNA]</scope>
    <source>
        <strain evidence="1 2">UH-Slu-Lm8-n1</strain>
    </source>
</reference>
<protein>
    <submittedName>
        <fullName evidence="1">Uncharacterized protein</fullName>
    </submittedName>
</protein>
<dbReference type="Proteomes" id="UP000054485">
    <property type="component" value="Unassembled WGS sequence"/>
</dbReference>
<name>A0A0D0ATB3_9AGAM</name>
<dbReference type="EMBL" id="KN835274">
    <property type="protein sequence ID" value="KIK41239.1"/>
    <property type="molecule type" value="Genomic_DNA"/>
</dbReference>
<organism evidence="1 2">
    <name type="scientific">Suillus luteus UH-Slu-Lm8-n1</name>
    <dbReference type="NCBI Taxonomy" id="930992"/>
    <lineage>
        <taxon>Eukaryota</taxon>
        <taxon>Fungi</taxon>
        <taxon>Dikarya</taxon>
        <taxon>Basidiomycota</taxon>
        <taxon>Agaricomycotina</taxon>
        <taxon>Agaricomycetes</taxon>
        <taxon>Agaricomycetidae</taxon>
        <taxon>Boletales</taxon>
        <taxon>Suillineae</taxon>
        <taxon>Suillaceae</taxon>
        <taxon>Suillus</taxon>
    </lineage>
</organism>
<keyword evidence="2" id="KW-1185">Reference proteome</keyword>
<evidence type="ECO:0000313" key="1">
    <source>
        <dbReference type="EMBL" id="KIK41239.1"/>
    </source>
</evidence>
<dbReference type="AlphaFoldDB" id="A0A0D0ATB3"/>
<accession>A0A0D0ATB3</accession>